<dbReference type="InterPro" id="IPR039758">
    <property type="entry name" value="NAGK-like"/>
</dbReference>
<reference evidence="7" key="1">
    <citation type="submission" date="2011-08" db="EMBL/GenBank/DDBJ databases">
        <authorList>
            <person name="Rombauts S."/>
        </authorList>
    </citation>
    <scope>NUCLEOTIDE SEQUENCE</scope>
    <source>
        <strain evidence="7">London</strain>
    </source>
</reference>
<evidence type="ECO:0000256" key="4">
    <source>
        <dbReference type="ARBA" id="ARBA00031123"/>
    </source>
</evidence>
<evidence type="ECO:0000256" key="1">
    <source>
        <dbReference type="ARBA" id="ARBA00006198"/>
    </source>
</evidence>
<dbReference type="PANTHER" id="PTHR12862">
    <property type="entry name" value="BADF TYPE ATPASE DOMAIN-CONTAINING PROTEIN"/>
    <property type="match status" value="1"/>
</dbReference>
<sequence length="352" mass="38246">MYFAGIEGGASNSNITLIRGDGEIVAQIEGGPETNYLILGVEECQKRIVKLIEEAKKAAQLDEDIVLEGLGLCMTGCEEDTANREFAESMKKRYPQLSKSISVESDTIGSLLTACTNGGIVIISGTGSNCLLVNPDNKTHRCGGWGHLIGDEGSGYWIVQRAIKTIIQHETNFNICPFPIEKVRQTIYEYFNVNDSLGLIAPTYIDFVKSRFAGLCVHLAKVADEGDKCAQKLFYDAGTMLARHIVALGPKIDPALLNNQDGLTVVCVGSVFKSWKLLRQGFIDESQTLGIALNLVRITRPSSLGATYLAARDVGFNLPVSSTPSTESIEKIIPTIIHKDKNVINSSVCNIM</sequence>
<dbReference type="eggNOG" id="KOG1794">
    <property type="taxonomic scope" value="Eukaryota"/>
</dbReference>
<keyword evidence="7" id="KW-1185">Reference proteome</keyword>
<dbReference type="HOGENOM" id="CLU_016274_0_0_1"/>
<dbReference type="KEGG" id="tut:107360049"/>
<dbReference type="Pfam" id="PF01869">
    <property type="entry name" value="BcrAD_BadFG"/>
    <property type="match status" value="1"/>
</dbReference>
<proteinExistence type="inferred from homology"/>
<organism evidence="6 7">
    <name type="scientific">Tetranychus urticae</name>
    <name type="common">Two-spotted spider mite</name>
    <dbReference type="NCBI Taxonomy" id="32264"/>
    <lineage>
        <taxon>Eukaryota</taxon>
        <taxon>Metazoa</taxon>
        <taxon>Ecdysozoa</taxon>
        <taxon>Arthropoda</taxon>
        <taxon>Chelicerata</taxon>
        <taxon>Arachnida</taxon>
        <taxon>Acari</taxon>
        <taxon>Acariformes</taxon>
        <taxon>Trombidiformes</taxon>
        <taxon>Prostigmata</taxon>
        <taxon>Eleutherengona</taxon>
        <taxon>Raphignathae</taxon>
        <taxon>Tetranychoidea</taxon>
        <taxon>Tetranychidae</taxon>
        <taxon>Tetranychus</taxon>
    </lineage>
</organism>
<dbReference type="InterPro" id="IPR002731">
    <property type="entry name" value="ATPase_BadF"/>
</dbReference>
<dbReference type="EnsemblMetazoa" id="tetur04g01740.1">
    <property type="protein sequence ID" value="tetur04g01740.1"/>
    <property type="gene ID" value="tetur04g01740"/>
</dbReference>
<dbReference type="InterPro" id="IPR043129">
    <property type="entry name" value="ATPase_NBD"/>
</dbReference>
<evidence type="ECO:0000259" key="5">
    <source>
        <dbReference type="Pfam" id="PF01869"/>
    </source>
</evidence>
<dbReference type="AlphaFoldDB" id="T1K1K7"/>
<comment type="similarity">
    <text evidence="1">Belongs to the eukaryotic-type N-acetylglucosamine kinase family.</text>
</comment>
<protein>
    <recommendedName>
        <fullName evidence="3">N-acetyl-D-glucosamine kinase</fullName>
        <ecNumber evidence="2">2.7.1.59</ecNumber>
    </recommendedName>
    <alternativeName>
        <fullName evidence="4">GlcNAc kinase</fullName>
    </alternativeName>
</protein>
<dbReference type="PANTHER" id="PTHR12862:SF0">
    <property type="entry name" value="N-ACETYL-D-GLUCOSAMINE KINASE"/>
    <property type="match status" value="1"/>
</dbReference>
<reference evidence="6" key="2">
    <citation type="submission" date="2015-06" db="UniProtKB">
        <authorList>
            <consortium name="EnsemblMetazoa"/>
        </authorList>
    </citation>
    <scope>IDENTIFICATION</scope>
</reference>
<evidence type="ECO:0000256" key="3">
    <source>
        <dbReference type="ARBA" id="ARBA00014974"/>
    </source>
</evidence>
<gene>
    <name evidence="6" type="primary">107360049</name>
</gene>
<dbReference type="STRING" id="32264.T1K1K7"/>
<dbReference type="EMBL" id="CAEY01001352">
    <property type="status" value="NOT_ANNOTATED_CDS"/>
    <property type="molecule type" value="Genomic_DNA"/>
</dbReference>
<dbReference type="EC" id="2.7.1.59" evidence="2"/>
<dbReference type="Proteomes" id="UP000015104">
    <property type="component" value="Unassembled WGS sequence"/>
</dbReference>
<dbReference type="GO" id="GO:0045127">
    <property type="term" value="F:N-acetylglucosamine kinase activity"/>
    <property type="evidence" value="ECO:0007669"/>
    <property type="project" value="UniProtKB-EC"/>
</dbReference>
<dbReference type="OrthoDB" id="311172at2759"/>
<evidence type="ECO:0000313" key="7">
    <source>
        <dbReference type="Proteomes" id="UP000015104"/>
    </source>
</evidence>
<evidence type="ECO:0000313" key="6">
    <source>
        <dbReference type="EnsemblMetazoa" id="tetur04g01740.1"/>
    </source>
</evidence>
<feature type="domain" description="ATPase BadF/BadG/BcrA/BcrD type" evidence="5">
    <location>
        <begin position="5"/>
        <end position="278"/>
    </location>
</feature>
<accession>T1K1K7</accession>
<dbReference type="Gene3D" id="3.30.420.40">
    <property type="match status" value="1"/>
</dbReference>
<evidence type="ECO:0000256" key="2">
    <source>
        <dbReference type="ARBA" id="ARBA00012122"/>
    </source>
</evidence>
<name>T1K1K7_TETUR</name>
<dbReference type="SUPFAM" id="SSF53067">
    <property type="entry name" value="Actin-like ATPase domain"/>
    <property type="match status" value="2"/>
</dbReference>
<dbReference type="CDD" id="cd24078">
    <property type="entry name" value="ASKHA_NBD_NAGK_meta"/>
    <property type="match status" value="1"/>
</dbReference>
<dbReference type="OMA" id="IETRYDM"/>